<accession>A0A7X0PHY4</accession>
<evidence type="ECO:0000313" key="2">
    <source>
        <dbReference type="Proteomes" id="UP000575083"/>
    </source>
</evidence>
<dbReference type="AlphaFoldDB" id="A0A7X0PHY4"/>
<reference evidence="1 2" key="1">
    <citation type="submission" date="2020-08" db="EMBL/GenBank/DDBJ databases">
        <title>Functional genomics of gut bacteria from endangered species of beetles.</title>
        <authorList>
            <person name="Carlos-Shanley C."/>
        </authorList>
    </citation>
    <scope>NUCLEOTIDE SEQUENCE [LARGE SCALE GENOMIC DNA]</scope>
    <source>
        <strain evidence="1 2">S00198</strain>
    </source>
</reference>
<dbReference type="EMBL" id="JACHLK010000011">
    <property type="protein sequence ID" value="MBB6562211.1"/>
    <property type="molecule type" value="Genomic_DNA"/>
</dbReference>
<comment type="caution">
    <text evidence="1">The sequence shown here is derived from an EMBL/GenBank/DDBJ whole genome shotgun (WGS) entry which is preliminary data.</text>
</comment>
<sequence length="102" mass="10401">MANGRLFAMDLAAATATPLYQPASQTGTLTLSLVNRSASAVLARVALAAAATPTDAEWIEYDAYLPPSGVLERTAIVVGPGQYLVARASAAGVSAVGFGFEE</sequence>
<organism evidence="1 2">
    <name type="scientific">Acidovorax soli</name>
    <dbReference type="NCBI Taxonomy" id="592050"/>
    <lineage>
        <taxon>Bacteria</taxon>
        <taxon>Pseudomonadati</taxon>
        <taxon>Pseudomonadota</taxon>
        <taxon>Betaproteobacteria</taxon>
        <taxon>Burkholderiales</taxon>
        <taxon>Comamonadaceae</taxon>
        <taxon>Acidovorax</taxon>
    </lineage>
</organism>
<gene>
    <name evidence="1" type="ORF">HNP48_004920</name>
</gene>
<name>A0A7X0PHY4_9BURK</name>
<proteinExistence type="predicted"/>
<keyword evidence="2" id="KW-1185">Reference proteome</keyword>
<protein>
    <submittedName>
        <fullName evidence="1">Uncharacterized protein</fullName>
    </submittedName>
</protein>
<evidence type="ECO:0000313" key="1">
    <source>
        <dbReference type="EMBL" id="MBB6562211.1"/>
    </source>
</evidence>
<dbReference type="RefSeq" id="WP_184861990.1">
    <property type="nucleotide sequence ID" value="NZ_JACHLK010000011.1"/>
</dbReference>
<dbReference type="Proteomes" id="UP000575083">
    <property type="component" value="Unassembled WGS sequence"/>
</dbReference>